<name>A0A165TW28_9APHY</name>
<sequence length="68" mass="7428">MAGARRRHGPGEIANKITVMCRAQPVRFNVDLRGRELPNMISEDSEVPSGSSPRAELIARLINSLVSV</sequence>
<keyword evidence="2" id="KW-1185">Reference proteome</keyword>
<evidence type="ECO:0000313" key="2">
    <source>
        <dbReference type="Proteomes" id="UP000076727"/>
    </source>
</evidence>
<reference evidence="1 2" key="1">
    <citation type="journal article" date="2016" name="Mol. Biol. Evol.">
        <title>Comparative Genomics of Early-Diverging Mushroom-Forming Fungi Provides Insights into the Origins of Lignocellulose Decay Capabilities.</title>
        <authorList>
            <person name="Nagy L.G."/>
            <person name="Riley R."/>
            <person name="Tritt A."/>
            <person name="Adam C."/>
            <person name="Daum C."/>
            <person name="Floudas D."/>
            <person name="Sun H."/>
            <person name="Yadav J.S."/>
            <person name="Pangilinan J."/>
            <person name="Larsson K.H."/>
            <person name="Matsuura K."/>
            <person name="Barry K."/>
            <person name="Labutti K."/>
            <person name="Kuo R."/>
            <person name="Ohm R.A."/>
            <person name="Bhattacharya S.S."/>
            <person name="Shirouzu T."/>
            <person name="Yoshinaga Y."/>
            <person name="Martin F.M."/>
            <person name="Grigoriev I.V."/>
            <person name="Hibbett D.S."/>
        </authorList>
    </citation>
    <scope>NUCLEOTIDE SEQUENCE [LARGE SCALE GENOMIC DNA]</scope>
    <source>
        <strain evidence="1 2">L-15889</strain>
    </source>
</reference>
<dbReference type="AlphaFoldDB" id="A0A165TW28"/>
<accession>A0A165TW28</accession>
<gene>
    <name evidence="1" type="ORF">DAEQUDRAFT_720893</name>
</gene>
<dbReference type="Proteomes" id="UP000076727">
    <property type="component" value="Unassembled WGS sequence"/>
</dbReference>
<organism evidence="1 2">
    <name type="scientific">Daedalea quercina L-15889</name>
    <dbReference type="NCBI Taxonomy" id="1314783"/>
    <lineage>
        <taxon>Eukaryota</taxon>
        <taxon>Fungi</taxon>
        <taxon>Dikarya</taxon>
        <taxon>Basidiomycota</taxon>
        <taxon>Agaricomycotina</taxon>
        <taxon>Agaricomycetes</taxon>
        <taxon>Polyporales</taxon>
        <taxon>Fomitopsis</taxon>
    </lineage>
</organism>
<proteinExistence type="predicted"/>
<dbReference type="EMBL" id="KV429034">
    <property type="protein sequence ID" value="KZT74036.1"/>
    <property type="molecule type" value="Genomic_DNA"/>
</dbReference>
<protein>
    <submittedName>
        <fullName evidence="1">Uncharacterized protein</fullName>
    </submittedName>
</protein>
<evidence type="ECO:0000313" key="1">
    <source>
        <dbReference type="EMBL" id="KZT74036.1"/>
    </source>
</evidence>